<accession>A0A7S2W3T9</accession>
<protein>
    <submittedName>
        <fullName evidence="2">Uncharacterized protein</fullName>
    </submittedName>
</protein>
<feature type="region of interest" description="Disordered" evidence="1">
    <location>
        <begin position="105"/>
        <end position="141"/>
    </location>
</feature>
<dbReference type="EMBL" id="HBHJ01003269">
    <property type="protein sequence ID" value="CAD9664393.1"/>
    <property type="molecule type" value="Transcribed_RNA"/>
</dbReference>
<organism evidence="2">
    <name type="scientific">Rhizochromulina marina</name>
    <dbReference type="NCBI Taxonomy" id="1034831"/>
    <lineage>
        <taxon>Eukaryota</taxon>
        <taxon>Sar</taxon>
        <taxon>Stramenopiles</taxon>
        <taxon>Ochrophyta</taxon>
        <taxon>Dictyochophyceae</taxon>
        <taxon>Rhizochromulinales</taxon>
        <taxon>Rhizochromulina</taxon>
    </lineage>
</organism>
<evidence type="ECO:0000313" key="2">
    <source>
        <dbReference type="EMBL" id="CAD9664393.1"/>
    </source>
</evidence>
<evidence type="ECO:0000256" key="1">
    <source>
        <dbReference type="SAM" id="MobiDB-lite"/>
    </source>
</evidence>
<reference evidence="2" key="1">
    <citation type="submission" date="2021-01" db="EMBL/GenBank/DDBJ databases">
        <authorList>
            <person name="Corre E."/>
            <person name="Pelletier E."/>
            <person name="Niang G."/>
            <person name="Scheremetjew M."/>
            <person name="Finn R."/>
            <person name="Kale V."/>
            <person name="Holt S."/>
            <person name="Cochrane G."/>
            <person name="Meng A."/>
            <person name="Brown T."/>
            <person name="Cohen L."/>
        </authorList>
    </citation>
    <scope>NUCLEOTIDE SEQUENCE</scope>
    <source>
        <strain evidence="2">CCMP1243</strain>
    </source>
</reference>
<name>A0A7S2W3T9_9STRA</name>
<gene>
    <name evidence="2" type="ORF">RMAR1173_LOCUS2087</name>
</gene>
<proteinExistence type="predicted"/>
<sequence>MPYETLEGFVDHLERVHDWGSRREEQLKHESNPLWRFRSAKTSDGFSLAEVVLDTKNLDALELLAEWQSLPAKIWEDDEEVDFFFVFERSLRKNRGLVQKLKGLQEGAQAASGAGRRHDEEEGGGDEEETRSFTTASSDSRRIEGRPKLRYLDLENATSVAKVVEIHEDFTKGKGGSVSAVPAGSGGGGARGGAAEETASVGSGGSSGSGRRRLFGSSTSSSPVKSTLVQLTLPPGGRKKVDLKKKIFPKIVVWEEGMRKQEAPSWAIFDPSVVVQETFFFAACNRQSILRAKEAKLLDDEQESALHSVESQKSIQEFDEELLEACITHIKSRLDFLEGEGFTPIFAEEETGASFRTSLDTLKQQSSGHPSRTWMDIFMGFVARLDSVTRVYLHARGKAVVSEGLVQDEQVKAQLFAFAERGMAIEFSQLLASHLPDQMAELERIAEAAASTAAVRSPSIASASPSTADGAA</sequence>
<dbReference type="AlphaFoldDB" id="A0A7S2W3T9"/>
<feature type="region of interest" description="Disordered" evidence="1">
    <location>
        <begin position="174"/>
        <end position="227"/>
    </location>
</feature>